<dbReference type="EMBL" id="GDHC01019375">
    <property type="protein sequence ID" value="JAP99253.1"/>
    <property type="molecule type" value="Transcribed_RNA"/>
</dbReference>
<accession>A0A0A9WVF9</accession>
<sequence length="196" mass="21621">MDVKNDEDAGCVIAMCLAANGETFCINTVNGRVVQTTVLSDCASFVVACDHAESEEGEHEDMYACFNKSNKDHKLPNPLLTSSFTSDFSMSISPYSEQQTPYTTQSLAIGSAPNDVVNNNNITSKIQTSTTTAVSSSTMTTTTTTVSNNRPYQKHHHHHHQFRNLLRHFHHRSLSCLCVNITELCMYAVDEVIQAA</sequence>
<name>A0A0A9WVF9_LYGHE</name>
<gene>
    <name evidence="2" type="primary">ASK10</name>
    <name evidence="2" type="ORF">CM83_14665</name>
    <name evidence="3" type="ORF">g.6788</name>
</gene>
<evidence type="ECO:0000313" key="3">
    <source>
        <dbReference type="EMBL" id="JAP99253.1"/>
    </source>
</evidence>
<protein>
    <submittedName>
        <fullName evidence="2">Activator of SKN7 protein 10</fullName>
    </submittedName>
</protein>
<evidence type="ECO:0000256" key="1">
    <source>
        <dbReference type="SAM" id="MobiDB-lite"/>
    </source>
</evidence>
<reference evidence="2" key="2">
    <citation type="submission" date="2014-07" db="EMBL/GenBank/DDBJ databases">
        <authorList>
            <person name="Hull J."/>
        </authorList>
    </citation>
    <scope>NUCLEOTIDE SEQUENCE</scope>
</reference>
<reference evidence="3" key="3">
    <citation type="journal article" date="2016" name="Gigascience">
        <title>De novo construction of an expanded transcriptome assembly for the western tarnished plant bug, Lygus hesperus.</title>
        <authorList>
            <person name="Tassone E.E."/>
            <person name="Geib S.M."/>
            <person name="Hall B."/>
            <person name="Fabrick J.A."/>
            <person name="Brent C.S."/>
            <person name="Hull J.J."/>
        </authorList>
    </citation>
    <scope>NUCLEOTIDE SEQUENCE</scope>
</reference>
<reference evidence="2" key="1">
    <citation type="journal article" date="2014" name="PLoS ONE">
        <title>Transcriptome-Based Identification of ABC Transporters in the Western Tarnished Plant Bug Lygus hesperus.</title>
        <authorList>
            <person name="Hull J.J."/>
            <person name="Chaney K."/>
            <person name="Geib S.M."/>
            <person name="Fabrick J.A."/>
            <person name="Brent C.S."/>
            <person name="Walsh D."/>
            <person name="Lavine L.C."/>
        </authorList>
    </citation>
    <scope>NUCLEOTIDE SEQUENCE</scope>
</reference>
<dbReference type="EMBL" id="GBHO01031885">
    <property type="protein sequence ID" value="JAG11719.1"/>
    <property type="molecule type" value="Transcribed_RNA"/>
</dbReference>
<feature type="compositionally biased region" description="Low complexity" evidence="1">
    <location>
        <begin position="133"/>
        <end position="147"/>
    </location>
</feature>
<proteinExistence type="predicted"/>
<dbReference type="AlphaFoldDB" id="A0A0A9WVF9"/>
<feature type="region of interest" description="Disordered" evidence="1">
    <location>
        <begin position="133"/>
        <end position="153"/>
    </location>
</feature>
<evidence type="ECO:0000313" key="2">
    <source>
        <dbReference type="EMBL" id="JAG11719.1"/>
    </source>
</evidence>
<organism evidence="2">
    <name type="scientific">Lygus hesperus</name>
    <name type="common">Western plant bug</name>
    <dbReference type="NCBI Taxonomy" id="30085"/>
    <lineage>
        <taxon>Eukaryota</taxon>
        <taxon>Metazoa</taxon>
        <taxon>Ecdysozoa</taxon>
        <taxon>Arthropoda</taxon>
        <taxon>Hexapoda</taxon>
        <taxon>Insecta</taxon>
        <taxon>Pterygota</taxon>
        <taxon>Neoptera</taxon>
        <taxon>Paraneoptera</taxon>
        <taxon>Hemiptera</taxon>
        <taxon>Heteroptera</taxon>
        <taxon>Panheteroptera</taxon>
        <taxon>Cimicomorpha</taxon>
        <taxon>Miridae</taxon>
        <taxon>Mirini</taxon>
        <taxon>Lygus</taxon>
    </lineage>
</organism>